<keyword evidence="2" id="KW-1185">Reference proteome</keyword>
<dbReference type="EMBL" id="VSRR010007479">
    <property type="protein sequence ID" value="MPC46982.1"/>
    <property type="molecule type" value="Genomic_DNA"/>
</dbReference>
<accession>A0A5B7FKJ0</accession>
<protein>
    <submittedName>
        <fullName evidence="1">Uncharacterized protein</fullName>
    </submittedName>
</protein>
<evidence type="ECO:0000313" key="1">
    <source>
        <dbReference type="EMBL" id="MPC46982.1"/>
    </source>
</evidence>
<organism evidence="1 2">
    <name type="scientific">Portunus trituberculatus</name>
    <name type="common">Swimming crab</name>
    <name type="synonym">Neptunus trituberculatus</name>
    <dbReference type="NCBI Taxonomy" id="210409"/>
    <lineage>
        <taxon>Eukaryota</taxon>
        <taxon>Metazoa</taxon>
        <taxon>Ecdysozoa</taxon>
        <taxon>Arthropoda</taxon>
        <taxon>Crustacea</taxon>
        <taxon>Multicrustacea</taxon>
        <taxon>Malacostraca</taxon>
        <taxon>Eumalacostraca</taxon>
        <taxon>Eucarida</taxon>
        <taxon>Decapoda</taxon>
        <taxon>Pleocyemata</taxon>
        <taxon>Brachyura</taxon>
        <taxon>Eubrachyura</taxon>
        <taxon>Portunoidea</taxon>
        <taxon>Portunidae</taxon>
        <taxon>Portuninae</taxon>
        <taxon>Portunus</taxon>
    </lineage>
</organism>
<reference evidence="1 2" key="1">
    <citation type="submission" date="2019-05" db="EMBL/GenBank/DDBJ databases">
        <title>Another draft genome of Portunus trituberculatus and its Hox gene families provides insights of decapod evolution.</title>
        <authorList>
            <person name="Jeong J.-H."/>
            <person name="Song I."/>
            <person name="Kim S."/>
            <person name="Choi T."/>
            <person name="Kim D."/>
            <person name="Ryu S."/>
            <person name="Kim W."/>
        </authorList>
    </citation>
    <scope>NUCLEOTIDE SEQUENCE [LARGE SCALE GENOMIC DNA]</scope>
    <source>
        <tissue evidence="1">Muscle</tissue>
    </source>
</reference>
<comment type="caution">
    <text evidence="1">The sequence shown here is derived from an EMBL/GenBank/DDBJ whole genome shotgun (WGS) entry which is preliminary data.</text>
</comment>
<evidence type="ECO:0000313" key="2">
    <source>
        <dbReference type="Proteomes" id="UP000324222"/>
    </source>
</evidence>
<name>A0A5B7FKJ0_PORTR</name>
<sequence>MLKIVGGGRHEGHLAATTLREGTGGDGAPSRAFTWLSQAASERASLATFLLDRDDEPGLLCQICDRADS</sequence>
<dbReference type="AlphaFoldDB" id="A0A5B7FKJ0"/>
<proteinExistence type="predicted"/>
<gene>
    <name evidence="1" type="ORF">E2C01_040716</name>
</gene>
<dbReference type="Proteomes" id="UP000324222">
    <property type="component" value="Unassembled WGS sequence"/>
</dbReference>